<dbReference type="OrthoDB" id="2085113at2"/>
<dbReference type="AlphaFoldDB" id="A0A1I2RDH2"/>
<feature type="transmembrane region" description="Helical" evidence="1">
    <location>
        <begin position="45"/>
        <end position="63"/>
    </location>
</feature>
<feature type="transmembrane region" description="Helical" evidence="1">
    <location>
        <begin position="192"/>
        <end position="220"/>
    </location>
</feature>
<proteinExistence type="predicted"/>
<dbReference type="EMBL" id="FOPI01000016">
    <property type="protein sequence ID" value="SFG38073.1"/>
    <property type="molecule type" value="Genomic_DNA"/>
</dbReference>
<evidence type="ECO:0000313" key="3">
    <source>
        <dbReference type="Proteomes" id="UP000182635"/>
    </source>
</evidence>
<dbReference type="RefSeq" id="WP_046922341.1">
    <property type="nucleotide sequence ID" value="NZ_AYYL01000034.1"/>
</dbReference>
<feature type="transmembrane region" description="Helical" evidence="1">
    <location>
        <begin position="75"/>
        <end position="104"/>
    </location>
</feature>
<keyword evidence="1" id="KW-0812">Transmembrane</keyword>
<keyword evidence="1" id="KW-0472">Membrane</keyword>
<feature type="transmembrane region" description="Helical" evidence="1">
    <location>
        <begin position="344"/>
        <end position="361"/>
    </location>
</feature>
<feature type="transmembrane region" description="Helical" evidence="1">
    <location>
        <begin position="232"/>
        <end position="254"/>
    </location>
</feature>
<protein>
    <recommendedName>
        <fullName evidence="4">Polymerase</fullName>
    </recommendedName>
</protein>
<dbReference type="Proteomes" id="UP000182635">
    <property type="component" value="Unassembled WGS sequence"/>
</dbReference>
<evidence type="ECO:0000256" key="1">
    <source>
        <dbReference type="SAM" id="Phobius"/>
    </source>
</evidence>
<feature type="transmembrane region" description="Helical" evidence="1">
    <location>
        <begin position="316"/>
        <end position="337"/>
    </location>
</feature>
<evidence type="ECO:0008006" key="4">
    <source>
        <dbReference type="Google" id="ProtNLM"/>
    </source>
</evidence>
<keyword evidence="1" id="KW-1133">Transmembrane helix</keyword>
<evidence type="ECO:0000313" key="2">
    <source>
        <dbReference type="EMBL" id="SFG38073.1"/>
    </source>
</evidence>
<sequence>MIKKLRAKHVPETAYLIMFAIFSAAAFIEGTTLTHVFGVDRLMALTYRIYQLSVLGVLGKIFFLDDSTKKTKTGIFLTLAVLYFICHRAQAMAPFFMAVFIFGAVGVDWKKILKCFFFTGLLLTCLSLFGALFRIIPNMAQARTYFGIPFRRFSMGIATPTDFAAHVFSLMMAYVLLRDFKCDKKCLIRLSLIAFLTFALTDARLDLILMILLLLCTAFYDKIKAFITASGPGFFGIIIGGYALFDLWITHVYYMPSRFWETLDRFLSSRLFYGNVAMKQCQVPPLFGRFIPQNGNGLMLKPGERYFFIDSSIVRMWTMFGIVFTILMIMLTAFLIIRGFSTKYVPLLVILALIVIESAIDHHLWDISYNVLFVAAFADWSSLTKRQR</sequence>
<feature type="transmembrane region" description="Helical" evidence="1">
    <location>
        <begin position="12"/>
        <end position="33"/>
    </location>
</feature>
<reference evidence="3" key="1">
    <citation type="submission" date="2016-10" db="EMBL/GenBank/DDBJ databases">
        <authorList>
            <person name="Varghese N."/>
            <person name="Submissions S."/>
        </authorList>
    </citation>
    <scope>NUCLEOTIDE SEQUENCE [LARGE SCALE GENOMIC DNA]</scope>
    <source>
        <strain evidence="3">DSM 20403</strain>
    </source>
</reference>
<feature type="transmembrane region" description="Helical" evidence="1">
    <location>
        <begin position="157"/>
        <end position="177"/>
    </location>
</feature>
<gene>
    <name evidence="2" type="ORF">SAMN02910432_01131</name>
</gene>
<name>A0A1I2RDH2_9LACO</name>
<organism evidence="2 3">
    <name type="scientific">Ligilactobacillus ruminis DSM 20403 = NBRC 102161</name>
    <dbReference type="NCBI Taxonomy" id="1423798"/>
    <lineage>
        <taxon>Bacteria</taxon>
        <taxon>Bacillati</taxon>
        <taxon>Bacillota</taxon>
        <taxon>Bacilli</taxon>
        <taxon>Lactobacillales</taxon>
        <taxon>Lactobacillaceae</taxon>
        <taxon>Ligilactobacillus</taxon>
    </lineage>
</organism>
<accession>A0A1I2RDH2</accession>
<feature type="transmembrane region" description="Helical" evidence="1">
    <location>
        <begin position="116"/>
        <end position="136"/>
    </location>
</feature>